<sequence length="66" mass="7460">MTKRVSILRHLRFRMFMVFSSSRLSTKSLGIQAYPFQNGSGLWLFDDPAVGASRSLNRPQIKAQAS</sequence>
<organism evidence="1 2">
    <name type="scientific">Gossypium darwinii</name>
    <name type="common">Darwin's cotton</name>
    <name type="synonym">Gossypium barbadense var. darwinii</name>
    <dbReference type="NCBI Taxonomy" id="34276"/>
    <lineage>
        <taxon>Eukaryota</taxon>
        <taxon>Viridiplantae</taxon>
        <taxon>Streptophyta</taxon>
        <taxon>Embryophyta</taxon>
        <taxon>Tracheophyta</taxon>
        <taxon>Spermatophyta</taxon>
        <taxon>Magnoliopsida</taxon>
        <taxon>eudicotyledons</taxon>
        <taxon>Gunneridae</taxon>
        <taxon>Pentapetalae</taxon>
        <taxon>rosids</taxon>
        <taxon>malvids</taxon>
        <taxon>Malvales</taxon>
        <taxon>Malvaceae</taxon>
        <taxon>Malvoideae</taxon>
        <taxon>Gossypium</taxon>
    </lineage>
</organism>
<dbReference type="EMBL" id="CM017694">
    <property type="protein sequence ID" value="TYH11257.1"/>
    <property type="molecule type" value="Genomic_DNA"/>
</dbReference>
<dbReference type="AlphaFoldDB" id="A0A5D2FZ26"/>
<evidence type="ECO:0000313" key="1">
    <source>
        <dbReference type="EMBL" id="TYH11257.1"/>
    </source>
</evidence>
<keyword evidence="2" id="KW-1185">Reference proteome</keyword>
<name>A0A5D2FZ26_GOSDA</name>
<evidence type="ECO:0000313" key="2">
    <source>
        <dbReference type="Proteomes" id="UP000323506"/>
    </source>
</evidence>
<protein>
    <submittedName>
        <fullName evidence="1">Uncharacterized protein</fullName>
    </submittedName>
</protein>
<gene>
    <name evidence="1" type="ORF">ES288_A07G244200v1</name>
</gene>
<reference evidence="1 2" key="1">
    <citation type="submission" date="2019-06" db="EMBL/GenBank/DDBJ databases">
        <title>WGS assembly of Gossypium darwinii.</title>
        <authorList>
            <person name="Chen Z.J."/>
            <person name="Sreedasyam A."/>
            <person name="Ando A."/>
            <person name="Song Q."/>
            <person name="De L."/>
            <person name="Hulse-Kemp A."/>
            <person name="Ding M."/>
            <person name="Ye W."/>
            <person name="Kirkbride R."/>
            <person name="Jenkins J."/>
            <person name="Plott C."/>
            <person name="Lovell J."/>
            <person name="Lin Y.-M."/>
            <person name="Vaughn R."/>
            <person name="Liu B."/>
            <person name="Li W."/>
            <person name="Simpson S."/>
            <person name="Scheffler B."/>
            <person name="Saski C."/>
            <person name="Grover C."/>
            <person name="Hu G."/>
            <person name="Conover J."/>
            <person name="Carlson J."/>
            <person name="Shu S."/>
            <person name="Boston L."/>
            <person name="Williams M."/>
            <person name="Peterson D."/>
            <person name="Mcgee K."/>
            <person name="Jones D."/>
            <person name="Wendel J."/>
            <person name="Stelly D."/>
            <person name="Grimwood J."/>
            <person name="Schmutz J."/>
        </authorList>
    </citation>
    <scope>NUCLEOTIDE SEQUENCE [LARGE SCALE GENOMIC DNA]</scope>
    <source>
        <strain evidence="1">1808015.09</strain>
    </source>
</reference>
<proteinExistence type="predicted"/>
<accession>A0A5D2FZ26</accession>
<dbReference type="Proteomes" id="UP000323506">
    <property type="component" value="Chromosome A07"/>
</dbReference>